<reference evidence="1 2" key="2">
    <citation type="journal article" date="2022" name="Mol. Ecol. Resour.">
        <title>The genomes of chicory, endive, great burdock and yacon provide insights into Asteraceae paleo-polyploidization history and plant inulin production.</title>
        <authorList>
            <person name="Fan W."/>
            <person name="Wang S."/>
            <person name="Wang H."/>
            <person name="Wang A."/>
            <person name="Jiang F."/>
            <person name="Liu H."/>
            <person name="Zhao H."/>
            <person name="Xu D."/>
            <person name="Zhang Y."/>
        </authorList>
    </citation>
    <scope>NUCLEOTIDE SEQUENCE [LARGE SCALE GENOMIC DNA]</scope>
    <source>
        <strain evidence="2">cv. Punajuju</strain>
        <tissue evidence="1">Leaves</tissue>
    </source>
</reference>
<dbReference type="Proteomes" id="UP001055811">
    <property type="component" value="Linkage Group LG07"/>
</dbReference>
<dbReference type="EMBL" id="CM042015">
    <property type="protein sequence ID" value="KAI3711046.1"/>
    <property type="molecule type" value="Genomic_DNA"/>
</dbReference>
<evidence type="ECO:0000313" key="2">
    <source>
        <dbReference type="Proteomes" id="UP001055811"/>
    </source>
</evidence>
<sequence length="476" mass="55509">MSTFPISSSASLPTPDDNRSRKQDVIRKTVNFHPSIWGDQFLTYHQGFNVSSGIFKNHMDEHGHFKKFLSKDVQGMLALYEATYMSVEGEKVLDDALEFTKLHLGNIAKDPSYDASLRTQIKEALKRPLRRRLPRLEALHYIHIYQQKASHDDTLVKLANLDYNMLQSMHQRELSQICKWWKNLDISNKLPYVRDRLVEMYFWILGVYFEPQHAHTRIFLVKTSMWLIVMDDTYDNYGTYEELQILTKAIERWSLSCLDVLPEYMKLIYEELINIFHGMEETLENEGNTNHIYYVKELMKDYTRNLLVEAKWLKEGYMPTLEEHMSVSLVTCAYALMIATSYIGRGDVTEYFKWVSTYPPIVKASCLILRIMDDIAAHKEEQDRNNVVSSVKCHKNKFGVSGEDACESLSQKVENAWKVINRESLRPTQIPLPLLTPAINLARVCDVLYKVNDSYNHAGEEVIYYIKSLLVHPFVF</sequence>
<name>A0ACB9AMS5_CICIN</name>
<gene>
    <name evidence="1" type="ORF">L2E82_40850</name>
</gene>
<accession>A0ACB9AMS5</accession>
<reference evidence="2" key="1">
    <citation type="journal article" date="2022" name="Mol. Ecol. Resour.">
        <title>The genomes of chicory, endive, great burdock and yacon provide insights into Asteraceae palaeo-polyploidization history and plant inulin production.</title>
        <authorList>
            <person name="Fan W."/>
            <person name="Wang S."/>
            <person name="Wang H."/>
            <person name="Wang A."/>
            <person name="Jiang F."/>
            <person name="Liu H."/>
            <person name="Zhao H."/>
            <person name="Xu D."/>
            <person name="Zhang Y."/>
        </authorList>
    </citation>
    <scope>NUCLEOTIDE SEQUENCE [LARGE SCALE GENOMIC DNA]</scope>
    <source>
        <strain evidence="2">cv. Punajuju</strain>
    </source>
</reference>
<proteinExistence type="predicted"/>
<keyword evidence="2" id="KW-1185">Reference proteome</keyword>
<comment type="caution">
    <text evidence="1">The sequence shown here is derived from an EMBL/GenBank/DDBJ whole genome shotgun (WGS) entry which is preliminary data.</text>
</comment>
<evidence type="ECO:0000313" key="1">
    <source>
        <dbReference type="EMBL" id="KAI3711046.1"/>
    </source>
</evidence>
<protein>
    <submittedName>
        <fullName evidence="1">Uncharacterized protein</fullName>
    </submittedName>
</protein>
<organism evidence="1 2">
    <name type="scientific">Cichorium intybus</name>
    <name type="common">Chicory</name>
    <dbReference type="NCBI Taxonomy" id="13427"/>
    <lineage>
        <taxon>Eukaryota</taxon>
        <taxon>Viridiplantae</taxon>
        <taxon>Streptophyta</taxon>
        <taxon>Embryophyta</taxon>
        <taxon>Tracheophyta</taxon>
        <taxon>Spermatophyta</taxon>
        <taxon>Magnoliopsida</taxon>
        <taxon>eudicotyledons</taxon>
        <taxon>Gunneridae</taxon>
        <taxon>Pentapetalae</taxon>
        <taxon>asterids</taxon>
        <taxon>campanulids</taxon>
        <taxon>Asterales</taxon>
        <taxon>Asteraceae</taxon>
        <taxon>Cichorioideae</taxon>
        <taxon>Cichorieae</taxon>
        <taxon>Cichoriinae</taxon>
        <taxon>Cichorium</taxon>
    </lineage>
</organism>